<dbReference type="AlphaFoldDB" id="A0A419A6K4"/>
<organism evidence="1 2">
    <name type="scientific">Paracoccus siganidrum</name>
    <dbReference type="NCBI Taxonomy" id="1276757"/>
    <lineage>
        <taxon>Bacteria</taxon>
        <taxon>Pseudomonadati</taxon>
        <taxon>Pseudomonadota</taxon>
        <taxon>Alphaproteobacteria</taxon>
        <taxon>Rhodobacterales</taxon>
        <taxon>Paracoccaceae</taxon>
        <taxon>Paracoccus</taxon>
    </lineage>
</organism>
<keyword evidence="2" id="KW-1185">Reference proteome</keyword>
<comment type="caution">
    <text evidence="1">The sequence shown here is derived from an EMBL/GenBank/DDBJ whole genome shotgun (WGS) entry which is preliminary data.</text>
</comment>
<accession>A0A419A6K4</accession>
<protein>
    <recommendedName>
        <fullName evidence="3">DUF2163 domain-containing protein</fullName>
    </recommendedName>
</protein>
<evidence type="ECO:0000313" key="1">
    <source>
        <dbReference type="EMBL" id="RJL13687.1"/>
    </source>
</evidence>
<gene>
    <name evidence="1" type="ORF">D3P05_11810</name>
</gene>
<dbReference type="OrthoDB" id="7770576at2"/>
<sequence length="197" mass="20962">MDLTRGVPSALLTAISGPFFFPVVLAHIDWPGAPLWAHSGRGNITWNGQTWLGVGKFGSVDIPEEVAAGIPTEFSMMLVSDFPDLEAYTNTAIKGATAAVYMGAVTERGGNSLIGAVEVSSGTADGMGMTVEIVSDDGRVETMFGLRVTIATGPSYRSLASIAHSHEDQSRQYPGDTAGRHLMFSQSLAEKTWWPEP</sequence>
<reference evidence="2" key="1">
    <citation type="submission" date="2018-09" db="EMBL/GenBank/DDBJ databases">
        <title>Paracoccus onubensis nov. sp. a moderate halophilic bacterium isolated from Gruta de las Maravillas (Aracena, Spain).</title>
        <authorList>
            <person name="Jurado V."/>
            <person name="Gutierrez-Patricio S."/>
            <person name="Gonzalez-Pimentel J.L."/>
            <person name="Miller A.Z."/>
            <person name="Laiz L."/>
            <person name="Saiz-Jimenez C."/>
        </authorList>
    </citation>
    <scope>NUCLEOTIDE SEQUENCE [LARGE SCALE GENOMIC DNA]</scope>
    <source>
        <strain evidence="2">DSM 26381</strain>
    </source>
</reference>
<name>A0A419A6K4_9RHOB</name>
<dbReference type="RefSeq" id="WP_119898368.1">
    <property type="nucleotide sequence ID" value="NZ_QNRC01000013.1"/>
</dbReference>
<evidence type="ECO:0000313" key="2">
    <source>
        <dbReference type="Proteomes" id="UP000283587"/>
    </source>
</evidence>
<dbReference type="Proteomes" id="UP000283587">
    <property type="component" value="Unassembled WGS sequence"/>
</dbReference>
<proteinExistence type="predicted"/>
<evidence type="ECO:0008006" key="3">
    <source>
        <dbReference type="Google" id="ProtNLM"/>
    </source>
</evidence>
<dbReference type="EMBL" id="QZEW01000044">
    <property type="protein sequence ID" value="RJL13687.1"/>
    <property type="molecule type" value="Genomic_DNA"/>
</dbReference>